<dbReference type="PANTHER" id="PTHR37299">
    <property type="entry name" value="TRANSCRIPTIONAL REGULATOR-RELATED"/>
    <property type="match status" value="1"/>
</dbReference>
<evidence type="ECO:0000256" key="1">
    <source>
        <dbReference type="SAM" id="Phobius"/>
    </source>
</evidence>
<reference evidence="3 4" key="1">
    <citation type="submission" date="2018-03" db="EMBL/GenBank/DDBJ databases">
        <title>Genomic Encyclopedia of Archaeal and Bacterial Type Strains, Phase II (KMG-II): from individual species to whole genera.</title>
        <authorList>
            <person name="Goeker M."/>
        </authorList>
    </citation>
    <scope>NUCLEOTIDE SEQUENCE [LARGE SCALE GENOMIC DNA]</scope>
    <source>
        <strain evidence="3 4">DSM 28057</strain>
    </source>
</reference>
<dbReference type="OrthoDB" id="1420878at2"/>
<keyword evidence="4" id="KW-1185">Reference proteome</keyword>
<feature type="transmembrane region" description="Helical" evidence="1">
    <location>
        <begin position="124"/>
        <end position="144"/>
    </location>
</feature>
<organism evidence="3 4">
    <name type="scientific">Cecembia rubra</name>
    <dbReference type="NCBI Taxonomy" id="1485585"/>
    <lineage>
        <taxon>Bacteria</taxon>
        <taxon>Pseudomonadati</taxon>
        <taxon>Bacteroidota</taxon>
        <taxon>Cytophagia</taxon>
        <taxon>Cytophagales</taxon>
        <taxon>Cyclobacteriaceae</taxon>
        <taxon>Cecembia</taxon>
    </lineage>
</organism>
<dbReference type="GO" id="GO:0000156">
    <property type="term" value="F:phosphorelay response regulator activity"/>
    <property type="evidence" value="ECO:0007669"/>
    <property type="project" value="InterPro"/>
</dbReference>
<accession>A0A2P8EE66</accession>
<protein>
    <submittedName>
        <fullName evidence="3">LytTr DNA-binding domain-containing protein</fullName>
    </submittedName>
</protein>
<proteinExistence type="predicted"/>
<feature type="domain" description="HTH LytTR-type" evidence="2">
    <location>
        <begin position="164"/>
        <end position="273"/>
    </location>
</feature>
<dbReference type="InterPro" id="IPR046947">
    <property type="entry name" value="LytR-like"/>
</dbReference>
<evidence type="ECO:0000313" key="3">
    <source>
        <dbReference type="EMBL" id="PSL07724.1"/>
    </source>
</evidence>
<feature type="transmembrane region" description="Helical" evidence="1">
    <location>
        <begin position="17"/>
        <end position="39"/>
    </location>
</feature>
<comment type="caution">
    <text evidence="3">The sequence shown here is derived from an EMBL/GenBank/DDBJ whole genome shotgun (WGS) entry which is preliminary data.</text>
</comment>
<dbReference type="InterPro" id="IPR007492">
    <property type="entry name" value="LytTR_DNA-bd_dom"/>
</dbReference>
<evidence type="ECO:0000259" key="2">
    <source>
        <dbReference type="PROSITE" id="PS50930"/>
    </source>
</evidence>
<name>A0A2P8EE66_9BACT</name>
<dbReference type="GO" id="GO:0003677">
    <property type="term" value="F:DNA binding"/>
    <property type="evidence" value="ECO:0007669"/>
    <property type="project" value="UniProtKB-KW"/>
</dbReference>
<keyword evidence="1" id="KW-1133">Transmembrane helix</keyword>
<gene>
    <name evidence="3" type="ORF">CLV48_101662</name>
</gene>
<dbReference type="RefSeq" id="WP_106565779.1">
    <property type="nucleotide sequence ID" value="NZ_PYGF01000001.1"/>
</dbReference>
<dbReference type="Proteomes" id="UP000240708">
    <property type="component" value="Unassembled WGS sequence"/>
</dbReference>
<evidence type="ECO:0000313" key="4">
    <source>
        <dbReference type="Proteomes" id="UP000240708"/>
    </source>
</evidence>
<feature type="transmembrane region" description="Helical" evidence="1">
    <location>
        <begin position="88"/>
        <end position="112"/>
    </location>
</feature>
<dbReference type="Gene3D" id="2.40.50.1020">
    <property type="entry name" value="LytTr DNA-binding domain"/>
    <property type="match status" value="1"/>
</dbReference>
<dbReference type="PROSITE" id="PS50930">
    <property type="entry name" value="HTH_LYTTR"/>
    <property type="match status" value="1"/>
</dbReference>
<keyword evidence="1" id="KW-0812">Transmembrane</keyword>
<dbReference type="SMART" id="SM00850">
    <property type="entry name" value="LytTR"/>
    <property type="match status" value="1"/>
</dbReference>
<keyword evidence="3" id="KW-0238">DNA-binding</keyword>
<dbReference type="Pfam" id="PF04397">
    <property type="entry name" value="LytTR"/>
    <property type="match status" value="1"/>
</dbReference>
<keyword evidence="1" id="KW-0472">Membrane</keyword>
<dbReference type="AlphaFoldDB" id="A0A2P8EE66"/>
<dbReference type="PANTHER" id="PTHR37299:SF1">
    <property type="entry name" value="STAGE 0 SPORULATION PROTEIN A HOMOLOG"/>
    <property type="match status" value="1"/>
</dbReference>
<sequence>MEKINSKDKEYRYHPDILVFLFAIPIINAINFHLTYANISFNSFFINRFLIDLVQGYLAWWIVRWLILTLDKKIPYSADPIKRISIQLLLTTFAGLFFIASTTEILSILIKGEFAPIDFYTKDLLIIAVWFLVINGYYIGMYFFHEWQASIQNSDQFNPKGTGLNVKTGNKNLLVKFPEIFYIKVDGDYVQLTDFSNNKYYLDSSLDKIEKMLPELDFFRINRQILVHRQLVKGFKRIENGKLEVQLEGEFSSLPDLTISRTKAPAFRTWFMPKN</sequence>
<feature type="transmembrane region" description="Helical" evidence="1">
    <location>
        <begin position="45"/>
        <end position="67"/>
    </location>
</feature>
<dbReference type="EMBL" id="PYGF01000001">
    <property type="protein sequence ID" value="PSL07724.1"/>
    <property type="molecule type" value="Genomic_DNA"/>
</dbReference>